<reference evidence="3" key="2">
    <citation type="submission" date="2023-05" db="EMBL/GenBank/DDBJ databases">
        <authorList>
            <person name="Schelkunov M.I."/>
        </authorList>
    </citation>
    <scope>NUCLEOTIDE SEQUENCE</scope>
    <source>
        <strain evidence="3">Hsosn_3</strain>
        <tissue evidence="3">Leaf</tissue>
    </source>
</reference>
<protein>
    <recommendedName>
        <fullName evidence="2">Aminotransferase-like plant mobile domain-containing protein</fullName>
    </recommendedName>
</protein>
<dbReference type="InterPro" id="IPR044824">
    <property type="entry name" value="MAIN-like"/>
</dbReference>
<feature type="compositionally biased region" description="Polar residues" evidence="1">
    <location>
        <begin position="157"/>
        <end position="174"/>
    </location>
</feature>
<feature type="domain" description="Aminotransferase-like plant mobile" evidence="2">
    <location>
        <begin position="601"/>
        <end position="903"/>
    </location>
</feature>
<dbReference type="InterPro" id="IPR019557">
    <property type="entry name" value="AminoTfrase-like_pln_mobile"/>
</dbReference>
<feature type="region of interest" description="Disordered" evidence="1">
    <location>
        <begin position="475"/>
        <end position="540"/>
    </location>
</feature>
<evidence type="ECO:0000313" key="4">
    <source>
        <dbReference type="Proteomes" id="UP001237642"/>
    </source>
</evidence>
<feature type="compositionally biased region" description="Polar residues" evidence="1">
    <location>
        <begin position="213"/>
        <end position="237"/>
    </location>
</feature>
<proteinExistence type="predicted"/>
<feature type="region of interest" description="Disordered" evidence="1">
    <location>
        <begin position="392"/>
        <end position="460"/>
    </location>
</feature>
<feature type="region of interest" description="Disordered" evidence="1">
    <location>
        <begin position="37"/>
        <end position="191"/>
    </location>
</feature>
<feature type="compositionally biased region" description="Polar residues" evidence="1">
    <location>
        <begin position="392"/>
        <end position="413"/>
    </location>
</feature>
<dbReference type="GO" id="GO:0010073">
    <property type="term" value="P:meristem maintenance"/>
    <property type="evidence" value="ECO:0007669"/>
    <property type="project" value="InterPro"/>
</dbReference>
<feature type="compositionally biased region" description="Polar residues" evidence="1">
    <location>
        <begin position="344"/>
        <end position="355"/>
    </location>
</feature>
<comment type="caution">
    <text evidence="3">The sequence shown here is derived from an EMBL/GenBank/DDBJ whole genome shotgun (WGS) entry which is preliminary data.</text>
</comment>
<dbReference type="Proteomes" id="UP001237642">
    <property type="component" value="Unassembled WGS sequence"/>
</dbReference>
<feature type="compositionally biased region" description="Polar residues" evidence="1">
    <location>
        <begin position="246"/>
        <end position="265"/>
    </location>
</feature>
<evidence type="ECO:0000313" key="3">
    <source>
        <dbReference type="EMBL" id="KAK1397220.1"/>
    </source>
</evidence>
<feature type="compositionally biased region" description="Polar residues" evidence="1">
    <location>
        <begin position="433"/>
        <end position="443"/>
    </location>
</feature>
<keyword evidence="4" id="KW-1185">Reference proteome</keyword>
<evidence type="ECO:0000259" key="2">
    <source>
        <dbReference type="Pfam" id="PF10536"/>
    </source>
</evidence>
<feature type="compositionally biased region" description="Low complexity" evidence="1">
    <location>
        <begin position="488"/>
        <end position="500"/>
    </location>
</feature>
<organism evidence="3 4">
    <name type="scientific">Heracleum sosnowskyi</name>
    <dbReference type="NCBI Taxonomy" id="360622"/>
    <lineage>
        <taxon>Eukaryota</taxon>
        <taxon>Viridiplantae</taxon>
        <taxon>Streptophyta</taxon>
        <taxon>Embryophyta</taxon>
        <taxon>Tracheophyta</taxon>
        <taxon>Spermatophyta</taxon>
        <taxon>Magnoliopsida</taxon>
        <taxon>eudicotyledons</taxon>
        <taxon>Gunneridae</taxon>
        <taxon>Pentapetalae</taxon>
        <taxon>asterids</taxon>
        <taxon>campanulids</taxon>
        <taxon>Apiales</taxon>
        <taxon>Apiaceae</taxon>
        <taxon>Apioideae</taxon>
        <taxon>apioid superclade</taxon>
        <taxon>Tordylieae</taxon>
        <taxon>Tordyliinae</taxon>
        <taxon>Heracleum</taxon>
    </lineage>
</organism>
<dbReference type="PANTHER" id="PTHR46033">
    <property type="entry name" value="PROTEIN MAIN-LIKE 2"/>
    <property type="match status" value="1"/>
</dbReference>
<dbReference type="AlphaFoldDB" id="A0AAD8J3R6"/>
<dbReference type="PANTHER" id="PTHR46033:SF8">
    <property type="entry name" value="PROTEIN MAINTENANCE OF MERISTEMS-LIKE"/>
    <property type="match status" value="1"/>
</dbReference>
<feature type="compositionally biased region" description="Polar residues" evidence="1">
    <location>
        <begin position="70"/>
        <end position="100"/>
    </location>
</feature>
<feature type="region of interest" description="Disordered" evidence="1">
    <location>
        <begin position="299"/>
        <end position="371"/>
    </location>
</feature>
<sequence length="1054" mass="117112">MFFLFDYVIDLELLVLRIMSSSVTIVNDCEDGDCVQQQSSRTSGVPVAPSNATTTQASGRHKGNIERARGNTSLARADGQPSSTEANVNSTRSRRTTPSQVIEDDITPVERAISQSLLVRDRVQKQAPGTSGVPVSPSKTTTTQASGRLQENRNRSRGNTSLVRADGQPSSTEANANSTRSRRTARRRVIEDDITPAERAISRSLLVRDRVQQQDSSTSGVPVSPSHTTTTQPSGRLQENRKRSRGSTSLARADVQPSSTEANANSTRSSRTTPRRVIEDDTTPAERAIWQSLLVRDPVQQQASSTSGVPVSPSNTTTTQASGRLQENRKRSHGRTRVARADGQPSSTEANSNSTRSRRATPRRVIEDDITPAERAISQALLVRDRVQQQASSTYGVPVSPSNTTTTQSSGRLQENRKRSRGSTSLARADGQPSPTEANANSTRSRRITPKQVIEDDITPVERTISESLLFRGATNAPLPLTGRGQWNRSISRRNTSSSRTCERPGSSSAGAEEPDISSETADIEPGSRDARDTEDDLTPAERNISGTQLLSNLGNHPSVYARAGLNPLMQGLSFRGAWKRAIDLYRVANDEYKQLFIRAGFGDFLKIDPVELPQGYIIALTERWFAETNTIHLPCCEIGPTPLDWTMITGLRFVGRRIKLDVDGELPKEKEEKVRKLLGLDRADIFSGTRIKLSAVRPKKELVEAVPPSNEARERTFRRLFLYVIGSCFFGNNQSVIHHELVEFLENINTVGTYDWGAITFAAFLSGMRRKVTRQIGSFTAFWQFLPFWAFEYLNICRPEHSEVNDFPRATRWKFPQNLGTLDNSELTASRCQLDYVDDESKVTWQPYLASEKYNSGDNDIATSIMSANKRVPFIGFDTWEYYLGERCQRQLGLPCLVPSDPPEMMHGLSKDYPDDDTSMVSSAQNLVSNESLDYASWFTDNSIGKIVDVTRLIGGTDIGRKVIGHWMAKYRPGMILVPESEVEEMKQARDTADAARKKLQEELKTFRFVREELVCQALGKVSSAMTDPKYMIVSPRQTYVWEAIDNLAHGLS</sequence>
<dbReference type="Pfam" id="PF10536">
    <property type="entry name" value="PMD"/>
    <property type="match status" value="1"/>
</dbReference>
<feature type="region of interest" description="Disordered" evidence="1">
    <location>
        <begin position="205"/>
        <end position="283"/>
    </location>
</feature>
<reference evidence="3" key="1">
    <citation type="submission" date="2023-02" db="EMBL/GenBank/DDBJ databases">
        <title>Genome of toxic invasive species Heracleum sosnowskyi carries increased number of genes despite the absence of recent whole-genome duplications.</title>
        <authorList>
            <person name="Schelkunov M."/>
            <person name="Shtratnikova V."/>
            <person name="Makarenko M."/>
            <person name="Klepikova A."/>
            <person name="Omelchenko D."/>
            <person name="Novikova G."/>
            <person name="Obukhova E."/>
            <person name="Bogdanov V."/>
            <person name="Penin A."/>
            <person name="Logacheva M."/>
        </authorList>
    </citation>
    <scope>NUCLEOTIDE SEQUENCE</scope>
    <source>
        <strain evidence="3">Hsosn_3</strain>
        <tissue evidence="3">Leaf</tissue>
    </source>
</reference>
<dbReference type="EMBL" id="JAUIZM010000002">
    <property type="protein sequence ID" value="KAK1397220.1"/>
    <property type="molecule type" value="Genomic_DNA"/>
</dbReference>
<feature type="compositionally biased region" description="Polar residues" evidence="1">
    <location>
        <begin position="299"/>
        <end position="325"/>
    </location>
</feature>
<name>A0AAD8J3R6_9APIA</name>
<feature type="compositionally biased region" description="Polar residues" evidence="1">
    <location>
        <begin position="137"/>
        <end position="149"/>
    </location>
</feature>
<evidence type="ECO:0000256" key="1">
    <source>
        <dbReference type="SAM" id="MobiDB-lite"/>
    </source>
</evidence>
<accession>A0AAD8J3R6</accession>
<gene>
    <name evidence="3" type="ORF">POM88_007083</name>
</gene>